<evidence type="ECO:0000313" key="13">
    <source>
        <dbReference type="Proteomes" id="UP000254060"/>
    </source>
</evidence>
<dbReference type="PANTHER" id="PTHR43407:SF1">
    <property type="entry name" value="LENGSIN"/>
    <property type="match status" value="1"/>
</dbReference>
<dbReference type="Gene3D" id="3.10.20.70">
    <property type="entry name" value="Glutamine synthetase, N-terminal domain"/>
    <property type="match status" value="1"/>
</dbReference>
<dbReference type="GO" id="GO:0016020">
    <property type="term" value="C:membrane"/>
    <property type="evidence" value="ECO:0007669"/>
    <property type="project" value="TreeGrafter"/>
</dbReference>
<keyword evidence="9 12" id="KW-0436">Ligase</keyword>
<dbReference type="PROSITE" id="PS51987">
    <property type="entry name" value="GS_CATALYTIC"/>
    <property type="match status" value="1"/>
</dbReference>
<organism evidence="12 13">
    <name type="scientific">Exiguobacterium aurantiacum</name>
    <dbReference type="NCBI Taxonomy" id="33987"/>
    <lineage>
        <taxon>Bacteria</taxon>
        <taxon>Bacillati</taxon>
        <taxon>Bacillota</taxon>
        <taxon>Bacilli</taxon>
        <taxon>Bacillales</taxon>
        <taxon>Bacillales Family XII. Incertae Sedis</taxon>
        <taxon>Exiguobacterium</taxon>
    </lineage>
</organism>
<evidence type="ECO:0000256" key="8">
    <source>
        <dbReference type="RuleBase" id="RU000384"/>
    </source>
</evidence>
<dbReference type="Proteomes" id="UP000254060">
    <property type="component" value="Unassembled WGS sequence"/>
</dbReference>
<dbReference type="EMBL" id="UGGP01000001">
    <property type="protein sequence ID" value="STO08104.1"/>
    <property type="molecule type" value="Genomic_DNA"/>
</dbReference>
<dbReference type="SMART" id="SM01230">
    <property type="entry name" value="Gln-synt_C"/>
    <property type="match status" value="1"/>
</dbReference>
<dbReference type="InterPro" id="IPR027303">
    <property type="entry name" value="Gln_synth_gly_rich_site"/>
</dbReference>
<feature type="domain" description="GS catalytic" evidence="11">
    <location>
        <begin position="116"/>
        <end position="431"/>
    </location>
</feature>
<dbReference type="InterPro" id="IPR027302">
    <property type="entry name" value="Gln_synth_N_conserv_site"/>
</dbReference>
<dbReference type="GO" id="GO:0005524">
    <property type="term" value="F:ATP binding"/>
    <property type="evidence" value="ECO:0007669"/>
    <property type="project" value="UniProtKB-KW"/>
</dbReference>
<dbReference type="SUPFAM" id="SSF55931">
    <property type="entry name" value="Glutamine synthetase/guanido kinase"/>
    <property type="match status" value="1"/>
</dbReference>
<keyword evidence="9" id="KW-0067">ATP-binding</keyword>
<dbReference type="Gene3D" id="3.30.590.10">
    <property type="entry name" value="Glutamine synthetase/guanido kinase, catalytic domain"/>
    <property type="match status" value="1"/>
</dbReference>
<evidence type="ECO:0000259" key="10">
    <source>
        <dbReference type="PROSITE" id="PS51986"/>
    </source>
</evidence>
<evidence type="ECO:0000256" key="9">
    <source>
        <dbReference type="RuleBase" id="RU004356"/>
    </source>
</evidence>
<dbReference type="GO" id="GO:0005737">
    <property type="term" value="C:cytoplasm"/>
    <property type="evidence" value="ECO:0007669"/>
    <property type="project" value="UniProtKB-SubCell"/>
</dbReference>
<dbReference type="GO" id="GO:0004356">
    <property type="term" value="F:glutamine synthetase activity"/>
    <property type="evidence" value="ECO:0007669"/>
    <property type="project" value="UniProtKB-EC"/>
</dbReference>
<keyword evidence="5" id="KW-0963">Cytoplasm</keyword>
<evidence type="ECO:0000256" key="5">
    <source>
        <dbReference type="ARBA" id="ARBA00022490"/>
    </source>
</evidence>
<dbReference type="PROSITE" id="PS00180">
    <property type="entry name" value="GLNA_1"/>
    <property type="match status" value="1"/>
</dbReference>
<keyword evidence="9" id="KW-0547">Nucleotide-binding</keyword>
<dbReference type="EC" id="6.3.1.2" evidence="3 9"/>
<dbReference type="Pfam" id="PF03951">
    <property type="entry name" value="Gln-synt_N"/>
    <property type="match status" value="1"/>
</dbReference>
<sequence>MANLFGTDKDGYRKQQAEIEKAVEEKGITQIHMYFSDVLGDLKLLTLSAKLLPEVFEGKTMFDGSSIDGFSSIKNSDLFLRPDLDRPRYEKDSDESILAFFCDVCTSEGERYEFDPRNVLKDALERAARDGYSIFVGAEPEFFIFDENGEFYDEAGYFSTRSEDKGYEVRQHIANRLSEVGFNIEAVHHEVAPAQHEIGIKYDDALRTADNIQFFKEIVQLAAQEKGAKVSFLPKPLRDVNGSGMHLNISVWKNDKDGKPTDNAFEEPDADYGLSKTARHFIEGILKHARATAIFTNPLPESYERLVPGFEAPVNICWSPSNRSSMIRIPASRGSATRVEVRNPDPSANPYLALAALIYAGLEGIEQQLEPSAPNEDDLFEYSAKQIESQGIASLPSTFHESIQSLKSDSFHNYFNEDLIDRYLSLIQVRK</sequence>
<evidence type="ECO:0000256" key="4">
    <source>
        <dbReference type="ARBA" id="ARBA00021364"/>
    </source>
</evidence>
<dbReference type="SUPFAM" id="SSF54368">
    <property type="entry name" value="Glutamine synthetase, N-terminal domain"/>
    <property type="match status" value="1"/>
</dbReference>
<accession>A0A377FU61</accession>
<evidence type="ECO:0000313" key="12">
    <source>
        <dbReference type="EMBL" id="STO08104.1"/>
    </source>
</evidence>
<evidence type="ECO:0000256" key="3">
    <source>
        <dbReference type="ARBA" id="ARBA00012937"/>
    </source>
</evidence>
<evidence type="ECO:0000256" key="1">
    <source>
        <dbReference type="ARBA" id="ARBA00004496"/>
    </source>
</evidence>
<dbReference type="InterPro" id="IPR008147">
    <property type="entry name" value="Gln_synt_N"/>
</dbReference>
<evidence type="ECO:0000256" key="2">
    <source>
        <dbReference type="ARBA" id="ARBA00009897"/>
    </source>
</evidence>
<dbReference type="InterPro" id="IPR008146">
    <property type="entry name" value="Gln_synth_cat_dom"/>
</dbReference>
<comment type="catalytic activity">
    <reaction evidence="6 9">
        <text>L-glutamate + NH4(+) + ATP = L-glutamine + ADP + phosphate + H(+)</text>
        <dbReference type="Rhea" id="RHEA:16169"/>
        <dbReference type="ChEBI" id="CHEBI:15378"/>
        <dbReference type="ChEBI" id="CHEBI:28938"/>
        <dbReference type="ChEBI" id="CHEBI:29985"/>
        <dbReference type="ChEBI" id="CHEBI:30616"/>
        <dbReference type="ChEBI" id="CHEBI:43474"/>
        <dbReference type="ChEBI" id="CHEBI:58359"/>
        <dbReference type="ChEBI" id="CHEBI:456216"/>
        <dbReference type="EC" id="6.3.1.2"/>
    </reaction>
</comment>
<dbReference type="PANTHER" id="PTHR43407">
    <property type="entry name" value="GLUTAMINE SYNTHETASE"/>
    <property type="match status" value="1"/>
</dbReference>
<feature type="domain" description="GS beta-grasp" evidence="10">
    <location>
        <begin position="26"/>
        <end position="109"/>
    </location>
</feature>
<proteinExistence type="inferred from homology"/>
<name>A0A377FU61_9BACL</name>
<reference evidence="12 13" key="1">
    <citation type="submission" date="2018-06" db="EMBL/GenBank/DDBJ databases">
        <authorList>
            <consortium name="Pathogen Informatics"/>
            <person name="Doyle S."/>
        </authorList>
    </citation>
    <scope>NUCLEOTIDE SEQUENCE [LARGE SCALE GENOMIC DNA]</scope>
    <source>
        <strain evidence="12 13">NCTC13163</strain>
    </source>
</reference>
<dbReference type="InterPro" id="IPR014746">
    <property type="entry name" value="Gln_synth/guanido_kin_cat_dom"/>
</dbReference>
<dbReference type="InterPro" id="IPR036651">
    <property type="entry name" value="Gln_synt_N_sf"/>
</dbReference>
<comment type="subcellular location">
    <subcellularLocation>
        <location evidence="1">Cytoplasm</location>
    </subcellularLocation>
</comment>
<evidence type="ECO:0000256" key="6">
    <source>
        <dbReference type="ARBA" id="ARBA00049436"/>
    </source>
</evidence>
<comment type="similarity">
    <text evidence="2 7 8">Belongs to the glutamine synthetase family.</text>
</comment>
<evidence type="ECO:0000256" key="7">
    <source>
        <dbReference type="PROSITE-ProRule" id="PRU01330"/>
    </source>
</evidence>
<dbReference type="STRING" id="1397694.GCA_000702585_01970"/>
<dbReference type="GO" id="GO:0006542">
    <property type="term" value="P:glutamine biosynthetic process"/>
    <property type="evidence" value="ECO:0007669"/>
    <property type="project" value="InterPro"/>
</dbReference>
<protein>
    <recommendedName>
        <fullName evidence="4 9">Glutamine synthetase</fullName>
        <ecNumber evidence="3 9">6.3.1.2</ecNumber>
    </recommendedName>
</protein>
<dbReference type="PROSITE" id="PS00181">
    <property type="entry name" value="GLNA_ATP"/>
    <property type="match status" value="1"/>
</dbReference>
<dbReference type="RefSeq" id="WP_029334993.1">
    <property type="nucleotide sequence ID" value="NZ_UGGP01000001.1"/>
</dbReference>
<dbReference type="Pfam" id="PF00120">
    <property type="entry name" value="Gln-synt_C"/>
    <property type="match status" value="1"/>
</dbReference>
<dbReference type="AlphaFoldDB" id="A0A377FU61"/>
<gene>
    <name evidence="12" type="primary">glnA_2</name>
    <name evidence="12" type="ORF">NCTC13163_01471</name>
</gene>
<dbReference type="OrthoDB" id="9807095at2"/>
<evidence type="ECO:0000259" key="11">
    <source>
        <dbReference type="PROSITE" id="PS51987"/>
    </source>
</evidence>
<dbReference type="PROSITE" id="PS51986">
    <property type="entry name" value="GS_BETA_GRASP"/>
    <property type="match status" value="1"/>
</dbReference>